<dbReference type="AlphaFoldDB" id="U4L825"/>
<evidence type="ECO:0000256" key="2">
    <source>
        <dbReference type="SAM" id="MobiDB-lite"/>
    </source>
</evidence>
<evidence type="ECO:0000313" key="4">
    <source>
        <dbReference type="Proteomes" id="UP000018144"/>
    </source>
</evidence>
<evidence type="ECO:0000256" key="1">
    <source>
        <dbReference type="SAM" id="Coils"/>
    </source>
</evidence>
<evidence type="ECO:0000313" key="3">
    <source>
        <dbReference type="EMBL" id="CCX06289.1"/>
    </source>
</evidence>
<feature type="coiled-coil region" evidence="1">
    <location>
        <begin position="72"/>
        <end position="99"/>
    </location>
</feature>
<keyword evidence="1" id="KW-0175">Coiled coil</keyword>
<name>U4L825_PYROM</name>
<keyword evidence="4" id="KW-1185">Reference proteome</keyword>
<accession>U4L825</accession>
<sequence>MTKASTHSAEDQAEDVDASYPSDVASDAVSVMSRANELSSCEPINDLPRAVNKESLAALRAARASLARQWWKEKQNMQLHNLKNEMDKITEETLFEQRQETQLLQPDETEDAQIAQLDLDIRRQSRRLPNSRRRPLCSLQDRIKHLQKNQETMQEELTSKLKSLDLKLKSQKEEHKAMVDTLATELEDGKRQMSILCRDLDEVHKGYHETIGQLTEDLKEISSKCDGYRKECAGYHKEIYELKKKLEILEQKIEMRKLADIFGAKKRVDEGTQTGED</sequence>
<dbReference type="OrthoDB" id="10622621at2759"/>
<feature type="coiled-coil region" evidence="1">
    <location>
        <begin position="154"/>
        <end position="252"/>
    </location>
</feature>
<reference evidence="3 4" key="1">
    <citation type="journal article" date="2013" name="PLoS Genet.">
        <title>The genome and development-dependent transcriptomes of Pyronema confluens: a window into fungal evolution.</title>
        <authorList>
            <person name="Traeger S."/>
            <person name="Altegoer F."/>
            <person name="Freitag M."/>
            <person name="Gabaldon T."/>
            <person name="Kempken F."/>
            <person name="Kumar A."/>
            <person name="Marcet-Houben M."/>
            <person name="Poggeler S."/>
            <person name="Stajich J.E."/>
            <person name="Nowrousian M."/>
        </authorList>
    </citation>
    <scope>NUCLEOTIDE SEQUENCE [LARGE SCALE GENOMIC DNA]</scope>
    <source>
        <strain evidence="4">CBS 100304</strain>
        <tissue evidence="3">Vegetative mycelium</tissue>
    </source>
</reference>
<gene>
    <name evidence="3" type="ORF">PCON_05876</name>
</gene>
<proteinExistence type="predicted"/>
<dbReference type="Proteomes" id="UP000018144">
    <property type="component" value="Unassembled WGS sequence"/>
</dbReference>
<feature type="region of interest" description="Disordered" evidence="2">
    <location>
        <begin position="1"/>
        <end position="23"/>
    </location>
</feature>
<dbReference type="EMBL" id="HF935285">
    <property type="protein sequence ID" value="CCX06289.1"/>
    <property type="molecule type" value="Genomic_DNA"/>
</dbReference>
<protein>
    <submittedName>
        <fullName evidence="3">Uncharacterized protein</fullName>
    </submittedName>
</protein>
<organism evidence="3 4">
    <name type="scientific">Pyronema omphalodes (strain CBS 100304)</name>
    <name type="common">Pyronema confluens</name>
    <dbReference type="NCBI Taxonomy" id="1076935"/>
    <lineage>
        <taxon>Eukaryota</taxon>
        <taxon>Fungi</taxon>
        <taxon>Dikarya</taxon>
        <taxon>Ascomycota</taxon>
        <taxon>Pezizomycotina</taxon>
        <taxon>Pezizomycetes</taxon>
        <taxon>Pezizales</taxon>
        <taxon>Pyronemataceae</taxon>
        <taxon>Pyronema</taxon>
    </lineage>
</organism>